<name>A0A9X8R9X6_9BACI</name>
<dbReference type="GO" id="GO:0003700">
    <property type="term" value="F:DNA-binding transcription factor activity"/>
    <property type="evidence" value="ECO:0007669"/>
    <property type="project" value="InterPro"/>
</dbReference>
<dbReference type="GO" id="GO:0003677">
    <property type="term" value="F:DNA binding"/>
    <property type="evidence" value="ECO:0007669"/>
    <property type="project" value="UniProtKB-KW"/>
</dbReference>
<protein>
    <submittedName>
        <fullName evidence="5">DNA-binding transcriptional regulator, MarR family</fullName>
    </submittedName>
</protein>
<evidence type="ECO:0000256" key="1">
    <source>
        <dbReference type="ARBA" id="ARBA00023015"/>
    </source>
</evidence>
<dbReference type="Gene3D" id="1.10.10.10">
    <property type="entry name" value="Winged helix-like DNA-binding domain superfamily/Winged helix DNA-binding domain"/>
    <property type="match status" value="1"/>
</dbReference>
<dbReference type="RefSeq" id="WP_076368612.1">
    <property type="nucleotide sequence ID" value="NZ_FTMX01000004.1"/>
</dbReference>
<dbReference type="SMART" id="SM00347">
    <property type="entry name" value="HTH_MARR"/>
    <property type="match status" value="1"/>
</dbReference>
<evidence type="ECO:0000256" key="3">
    <source>
        <dbReference type="ARBA" id="ARBA00023163"/>
    </source>
</evidence>
<proteinExistence type="predicted"/>
<dbReference type="InterPro" id="IPR036388">
    <property type="entry name" value="WH-like_DNA-bd_sf"/>
</dbReference>
<dbReference type="Proteomes" id="UP000185829">
    <property type="component" value="Unassembled WGS sequence"/>
</dbReference>
<reference evidence="5 6" key="1">
    <citation type="submission" date="2017-01" db="EMBL/GenBank/DDBJ databases">
        <authorList>
            <person name="Varghese N."/>
            <person name="Submissions S."/>
        </authorList>
    </citation>
    <scope>NUCLEOTIDE SEQUENCE [LARGE SCALE GENOMIC DNA]</scope>
    <source>
        <strain evidence="5 6">RUG2-6</strain>
    </source>
</reference>
<keyword evidence="1" id="KW-0805">Transcription regulation</keyword>
<evidence type="ECO:0000256" key="2">
    <source>
        <dbReference type="ARBA" id="ARBA00023125"/>
    </source>
</evidence>
<accession>A0A9X8R9X6</accession>
<dbReference type="SUPFAM" id="SSF46785">
    <property type="entry name" value="Winged helix' DNA-binding domain"/>
    <property type="match status" value="1"/>
</dbReference>
<gene>
    <name evidence="5" type="ORF">SAMN05878482_10462</name>
</gene>
<sequence length="149" mass="17083">MSREHNDIDLLQICVGSNLRKTSRVVTQLYDKFLQSTGLKITQYSMLVNIVRHKGVSISKLGEIMLLDQTTATRNVNNLKKNGLVNITKDKYDSRAKIITITDLGINKLKEANPIWLQIQERIINDIGKEQYKRFLETLKNIQNIASII</sequence>
<feature type="domain" description="HTH marR-type" evidence="4">
    <location>
        <begin position="12"/>
        <end position="144"/>
    </location>
</feature>
<evidence type="ECO:0000313" key="5">
    <source>
        <dbReference type="EMBL" id="SIR50498.1"/>
    </source>
</evidence>
<dbReference type="AlphaFoldDB" id="A0A9X8R9X6"/>
<dbReference type="InterPro" id="IPR000835">
    <property type="entry name" value="HTH_MarR-typ"/>
</dbReference>
<organism evidence="5 6">
    <name type="scientific">Peribacillus simplex</name>
    <dbReference type="NCBI Taxonomy" id="1478"/>
    <lineage>
        <taxon>Bacteria</taxon>
        <taxon>Bacillati</taxon>
        <taxon>Bacillota</taxon>
        <taxon>Bacilli</taxon>
        <taxon>Bacillales</taxon>
        <taxon>Bacillaceae</taxon>
        <taxon>Peribacillus</taxon>
    </lineage>
</organism>
<evidence type="ECO:0000259" key="4">
    <source>
        <dbReference type="PROSITE" id="PS50995"/>
    </source>
</evidence>
<dbReference type="EMBL" id="FTMX01000004">
    <property type="protein sequence ID" value="SIR50498.1"/>
    <property type="molecule type" value="Genomic_DNA"/>
</dbReference>
<dbReference type="InterPro" id="IPR036390">
    <property type="entry name" value="WH_DNA-bd_sf"/>
</dbReference>
<dbReference type="PANTHER" id="PTHR42756">
    <property type="entry name" value="TRANSCRIPTIONAL REGULATOR, MARR"/>
    <property type="match status" value="1"/>
</dbReference>
<keyword evidence="2 5" id="KW-0238">DNA-binding</keyword>
<dbReference type="Pfam" id="PF12802">
    <property type="entry name" value="MarR_2"/>
    <property type="match status" value="1"/>
</dbReference>
<keyword evidence="3" id="KW-0804">Transcription</keyword>
<evidence type="ECO:0000313" key="6">
    <source>
        <dbReference type="Proteomes" id="UP000185829"/>
    </source>
</evidence>
<dbReference type="PANTHER" id="PTHR42756:SF1">
    <property type="entry name" value="TRANSCRIPTIONAL REPRESSOR OF EMRAB OPERON"/>
    <property type="match status" value="1"/>
</dbReference>
<dbReference type="PROSITE" id="PS50995">
    <property type="entry name" value="HTH_MARR_2"/>
    <property type="match status" value="1"/>
</dbReference>
<comment type="caution">
    <text evidence="5">The sequence shown here is derived from an EMBL/GenBank/DDBJ whole genome shotgun (WGS) entry which is preliminary data.</text>
</comment>